<evidence type="ECO:0000313" key="1">
    <source>
        <dbReference type="EMBL" id="KAL3679785.1"/>
    </source>
</evidence>
<dbReference type="EMBL" id="JBJQOH010000007">
    <property type="protein sequence ID" value="KAL3679785.1"/>
    <property type="molecule type" value="Genomic_DNA"/>
</dbReference>
<reference evidence="1 2" key="1">
    <citation type="submission" date="2024-09" db="EMBL/GenBank/DDBJ databases">
        <title>Chromosome-scale assembly of Riccia sorocarpa.</title>
        <authorList>
            <person name="Paukszto L."/>
        </authorList>
    </citation>
    <scope>NUCLEOTIDE SEQUENCE [LARGE SCALE GENOMIC DNA]</scope>
    <source>
        <strain evidence="1">LP-2024</strain>
        <tissue evidence="1">Aerial parts of the thallus</tissue>
    </source>
</reference>
<comment type="caution">
    <text evidence="1">The sequence shown here is derived from an EMBL/GenBank/DDBJ whole genome shotgun (WGS) entry which is preliminary data.</text>
</comment>
<proteinExistence type="predicted"/>
<dbReference type="Proteomes" id="UP001633002">
    <property type="component" value="Unassembled WGS sequence"/>
</dbReference>
<name>A0ABD3GKP0_9MARC</name>
<keyword evidence="2" id="KW-1185">Reference proteome</keyword>
<accession>A0ABD3GKP0</accession>
<dbReference type="AlphaFoldDB" id="A0ABD3GKP0"/>
<evidence type="ECO:0000313" key="2">
    <source>
        <dbReference type="Proteomes" id="UP001633002"/>
    </source>
</evidence>
<organism evidence="1 2">
    <name type="scientific">Riccia sorocarpa</name>
    <dbReference type="NCBI Taxonomy" id="122646"/>
    <lineage>
        <taxon>Eukaryota</taxon>
        <taxon>Viridiplantae</taxon>
        <taxon>Streptophyta</taxon>
        <taxon>Embryophyta</taxon>
        <taxon>Marchantiophyta</taxon>
        <taxon>Marchantiopsida</taxon>
        <taxon>Marchantiidae</taxon>
        <taxon>Marchantiales</taxon>
        <taxon>Ricciaceae</taxon>
        <taxon>Riccia</taxon>
    </lineage>
</organism>
<gene>
    <name evidence="1" type="ORF">R1sor_022741</name>
</gene>
<sequence length="162" mass="17972">MDKQTFWHLFSLLEDHPIFINNSNCPQTPAVVQLAVALDRLGHEGNGACIDRSMELWGVSHGSLVNFTRRVLIALEDVLRRELEWPRAPERHRISEAFANKGFPGYVGLIDGTLDEWTSADGIDGYTAPSPDNPRASGMDVSVSGTAIRNRVMETALHQEGF</sequence>
<protein>
    <submittedName>
        <fullName evidence="1">Uncharacterized protein</fullName>
    </submittedName>
</protein>